<dbReference type="EMBL" id="JAIXNE010000004">
    <property type="protein sequence ID" value="MCA6076939.1"/>
    <property type="molecule type" value="Genomic_DNA"/>
</dbReference>
<dbReference type="InterPro" id="IPR012338">
    <property type="entry name" value="Beta-lactam/transpept-like"/>
</dbReference>
<protein>
    <submittedName>
        <fullName evidence="2">Beta-lactamase family protein</fullName>
    </submittedName>
</protein>
<dbReference type="AlphaFoldDB" id="A0A9X1HLW2"/>
<reference evidence="2" key="1">
    <citation type="submission" date="2021-09" db="EMBL/GenBank/DDBJ databases">
        <title>Fulvivirga sp. isolated from coastal sediment.</title>
        <authorList>
            <person name="Yu H."/>
        </authorList>
    </citation>
    <scope>NUCLEOTIDE SEQUENCE</scope>
    <source>
        <strain evidence="2">1062</strain>
    </source>
</reference>
<dbReference type="RefSeq" id="WP_225697747.1">
    <property type="nucleotide sequence ID" value="NZ_JAIXNE010000002.1"/>
</dbReference>
<comment type="caution">
    <text evidence="2">The sequence shown here is derived from an EMBL/GenBank/DDBJ whole genome shotgun (WGS) entry which is preliminary data.</text>
</comment>
<dbReference type="PANTHER" id="PTHR43283:SF3">
    <property type="entry name" value="BETA-LACTAMASE FAMILY PROTEIN (AFU_ORTHOLOGUE AFUA_5G07500)"/>
    <property type="match status" value="1"/>
</dbReference>
<dbReference type="InterPro" id="IPR001466">
    <property type="entry name" value="Beta-lactam-related"/>
</dbReference>
<dbReference type="SUPFAM" id="SSF56601">
    <property type="entry name" value="beta-lactamase/transpeptidase-like"/>
    <property type="match status" value="1"/>
</dbReference>
<keyword evidence="5" id="KW-1185">Reference proteome</keyword>
<evidence type="ECO:0000259" key="1">
    <source>
        <dbReference type="Pfam" id="PF00144"/>
    </source>
</evidence>
<dbReference type="Pfam" id="PF00144">
    <property type="entry name" value="Beta-lactamase"/>
    <property type="match status" value="1"/>
</dbReference>
<dbReference type="EMBL" id="JAIXNE010000002">
    <property type="protein sequence ID" value="MCA6074634.1"/>
    <property type="molecule type" value="Genomic_DNA"/>
</dbReference>
<dbReference type="EMBL" id="JAIXNE010000003">
    <property type="protein sequence ID" value="MCA6075811.1"/>
    <property type="molecule type" value="Genomic_DNA"/>
</dbReference>
<feature type="domain" description="Beta-lactamase-related" evidence="1">
    <location>
        <begin position="46"/>
        <end position="389"/>
    </location>
</feature>
<evidence type="ECO:0000313" key="5">
    <source>
        <dbReference type="Proteomes" id="UP001139409"/>
    </source>
</evidence>
<dbReference type="PANTHER" id="PTHR43283">
    <property type="entry name" value="BETA-LACTAMASE-RELATED"/>
    <property type="match status" value="1"/>
</dbReference>
<evidence type="ECO:0000313" key="4">
    <source>
        <dbReference type="EMBL" id="MCA6076939.1"/>
    </source>
</evidence>
<evidence type="ECO:0000313" key="2">
    <source>
        <dbReference type="EMBL" id="MCA6074634.1"/>
    </source>
</evidence>
<organism evidence="2 5">
    <name type="scientific">Fulvivirga sedimenti</name>
    <dbReference type="NCBI Taxonomy" id="2879465"/>
    <lineage>
        <taxon>Bacteria</taxon>
        <taxon>Pseudomonadati</taxon>
        <taxon>Bacteroidota</taxon>
        <taxon>Cytophagia</taxon>
        <taxon>Cytophagales</taxon>
        <taxon>Fulvivirgaceae</taxon>
        <taxon>Fulvivirga</taxon>
    </lineage>
</organism>
<sequence>MNVNNIIRCLWILFLVSACQSNPHEANRFPSEELVVSQMDSLVKASELPGFVAIAVNNEGESITYTFGNAIWNEESPIRANNIFRIASMTKLITSIAALQLVEKDSLELDEDLTGLLPEMASIPILTTEKEYIHGKRPITLRSLLTHTSGFGYFFTDSLLAEHDATDWNYEDLPRRFEAGSQFLYGTSTDWVGKVVEKISGRTLEEYFRENITGPLGMNRTWYNVPDSLKNEIVSYGHMGDDGTKELSEYPDRIPENETQFYSGGGGMFSSPEDYTKLLYCLLNNGIFEQERILQEETVNQLFTEQLEGISMDIEQNYFQQGLCCNFKGLIKPTSNWGLAGLIDTETTAYGRKEGTLLWGGIFNTYWFIDKKSGIAGSIYTQYLPFNHPATTSLFDKFSQIIYQNYNHH</sequence>
<dbReference type="Gene3D" id="3.40.710.10">
    <property type="entry name" value="DD-peptidase/beta-lactamase superfamily"/>
    <property type="match status" value="1"/>
</dbReference>
<dbReference type="Proteomes" id="UP001139409">
    <property type="component" value="Unassembled WGS sequence"/>
</dbReference>
<proteinExistence type="predicted"/>
<dbReference type="InterPro" id="IPR050789">
    <property type="entry name" value="Diverse_Enzym_Activities"/>
</dbReference>
<name>A0A9X1HLW2_9BACT</name>
<evidence type="ECO:0000313" key="3">
    <source>
        <dbReference type="EMBL" id="MCA6075811.1"/>
    </source>
</evidence>
<accession>A0A9X1HLW2</accession>
<gene>
    <name evidence="2" type="ORF">LDX50_07120</name>
    <name evidence="3" type="ORF">LDX50_13090</name>
    <name evidence="4" type="ORF">LDX50_18810</name>
</gene>